<dbReference type="GO" id="GO:0048029">
    <property type="term" value="F:monosaccharide binding"/>
    <property type="evidence" value="ECO:0007669"/>
    <property type="project" value="TreeGrafter"/>
</dbReference>
<comment type="catalytic activity">
    <reaction evidence="6 7 8">
        <text>alpha-D-glucose 6-phosphate = beta-D-fructose 6-phosphate</text>
        <dbReference type="Rhea" id="RHEA:11816"/>
        <dbReference type="ChEBI" id="CHEBI:57634"/>
        <dbReference type="ChEBI" id="CHEBI:58225"/>
        <dbReference type="EC" id="5.3.1.9"/>
    </reaction>
</comment>
<dbReference type="FunFam" id="1.10.1390.10:FF:000001">
    <property type="entry name" value="Glucose-6-phosphate isomerase"/>
    <property type="match status" value="1"/>
</dbReference>
<comment type="caution">
    <text evidence="9">The sequence shown here is derived from an EMBL/GenBank/DDBJ whole genome shotgun (WGS) entry which is preliminary data.</text>
</comment>
<dbReference type="NCBIfam" id="NF001211">
    <property type="entry name" value="PRK00179.1"/>
    <property type="match status" value="1"/>
</dbReference>
<dbReference type="PANTHER" id="PTHR11469:SF1">
    <property type="entry name" value="GLUCOSE-6-PHOSPHATE ISOMERASE"/>
    <property type="match status" value="1"/>
</dbReference>
<dbReference type="Proteomes" id="UP000192491">
    <property type="component" value="Unassembled WGS sequence"/>
</dbReference>
<dbReference type="CDD" id="cd05015">
    <property type="entry name" value="SIS_PGI_1"/>
    <property type="match status" value="1"/>
</dbReference>
<sequence length="555" mass="61688">MPIITEHPSYAGSPPALHQPIHAALQQHHATLCDVHLRELFATDPARFERFSLQVGDIFLDYSKNRITDTTLQLLMQLAETADVAGWRERMFQGDTINNTEHRAVLHTALRNRSNTPVLVDGEDVMPAVNAVIAQMSAFAARVRSGTWTGYTGKPIVDVVNVGIGGSDLGPHMVYQALKAYRHPRLNMHYVSNVDGAHIVEKLESLDPETTLFIVASKTFTTQETMTNAHHARHWFLQHAQDDAHIAKHFVAVSTNREAVIGFGIDPENMFGFWDWVGGRYSLWSAIGLSVVLAVGAEHFIALLDGAHAMDQHFRDAPLERNMPVILALLGVWYSNYFGAESQVILPYDHYLRSLPLYLQQADMESNGKSVDREGNAVDYATGPIIWGTSGINGQHAFYQLIHQGTRLIPADFIISVTPPTALHEQHDILMANFLAQTEALMRGRTLEETRDSGVSPPHAPKVFAGNHPSNALLLTALTPHTLGMLIALYEHKIFVQGIVWNLNSYDQWGVELGKQLAKCIQPELNAAEPVTSHDASTNGLINRYRQQRAQQRAV</sequence>
<comment type="subcellular location">
    <subcellularLocation>
        <location evidence="7">Cytoplasm</location>
    </subcellularLocation>
</comment>
<accession>A0A1Y1QY20</accession>
<keyword evidence="7" id="KW-0963">Cytoplasm</keyword>
<dbReference type="PANTHER" id="PTHR11469">
    <property type="entry name" value="GLUCOSE-6-PHOSPHATE ISOMERASE"/>
    <property type="match status" value="1"/>
</dbReference>
<name>A0A1Y1QY20_9GAMM</name>
<dbReference type="PRINTS" id="PR00662">
    <property type="entry name" value="G6PISOMERASE"/>
</dbReference>
<reference evidence="9 10" key="1">
    <citation type="submission" date="2017-01" db="EMBL/GenBank/DDBJ databases">
        <title>Novel large sulfur bacteria in the metagenomes of groundwater-fed chemosynthetic microbial mats in the Lake Huron basin.</title>
        <authorList>
            <person name="Sharrar A.M."/>
            <person name="Flood B.E."/>
            <person name="Bailey J.V."/>
            <person name="Jones D.S."/>
            <person name="Biddanda B."/>
            <person name="Ruberg S.A."/>
            <person name="Marcus D.N."/>
            <person name="Dick G.J."/>
        </authorList>
    </citation>
    <scope>NUCLEOTIDE SEQUENCE [LARGE SCALE GENOMIC DNA]</scope>
    <source>
        <strain evidence="9">A8</strain>
    </source>
</reference>
<dbReference type="GO" id="GO:0051156">
    <property type="term" value="P:glucose 6-phosphate metabolic process"/>
    <property type="evidence" value="ECO:0007669"/>
    <property type="project" value="TreeGrafter"/>
</dbReference>
<dbReference type="PROSITE" id="PS51463">
    <property type="entry name" value="P_GLUCOSE_ISOMERASE_3"/>
    <property type="match status" value="1"/>
</dbReference>
<dbReference type="Gene3D" id="3.40.50.10490">
    <property type="entry name" value="Glucose-6-phosphate isomerase like protein, domain 1"/>
    <property type="match status" value="2"/>
</dbReference>
<dbReference type="EMBL" id="MTEJ01000009">
    <property type="protein sequence ID" value="OQX15940.1"/>
    <property type="molecule type" value="Genomic_DNA"/>
</dbReference>
<dbReference type="CDD" id="cd05016">
    <property type="entry name" value="SIS_PGI_2"/>
    <property type="match status" value="1"/>
</dbReference>
<dbReference type="GO" id="GO:0097367">
    <property type="term" value="F:carbohydrate derivative binding"/>
    <property type="evidence" value="ECO:0007669"/>
    <property type="project" value="InterPro"/>
</dbReference>
<evidence type="ECO:0000256" key="4">
    <source>
        <dbReference type="ARBA" id="ARBA00023152"/>
    </source>
</evidence>
<dbReference type="InterPro" id="IPR046348">
    <property type="entry name" value="SIS_dom_sf"/>
</dbReference>
<dbReference type="GO" id="GO:0006094">
    <property type="term" value="P:gluconeogenesis"/>
    <property type="evidence" value="ECO:0007669"/>
    <property type="project" value="UniProtKB-UniRule"/>
</dbReference>
<dbReference type="GO" id="GO:0006096">
    <property type="term" value="P:glycolytic process"/>
    <property type="evidence" value="ECO:0007669"/>
    <property type="project" value="UniProtKB-UniRule"/>
</dbReference>
<comment type="pathway">
    <text evidence="1 7 8">Carbohydrate degradation; glycolysis; D-glyceraldehyde 3-phosphate and glycerone phosphate from D-glucose: step 2/4.</text>
</comment>
<feature type="active site" description="Proton donor" evidence="7">
    <location>
        <position position="365"/>
    </location>
</feature>
<feature type="active site" evidence="7">
    <location>
        <position position="396"/>
    </location>
</feature>
<dbReference type="PROSITE" id="PS00765">
    <property type="entry name" value="P_GLUCOSE_ISOMERASE_1"/>
    <property type="match status" value="1"/>
</dbReference>
<dbReference type="InterPro" id="IPR035482">
    <property type="entry name" value="SIS_PGI_2"/>
</dbReference>
<protein>
    <recommendedName>
        <fullName evidence="7">Glucose-6-phosphate isomerase</fullName>
        <shortName evidence="7">GPI</shortName>
        <ecNumber evidence="7">5.3.1.9</ecNumber>
    </recommendedName>
    <alternativeName>
        <fullName evidence="7">Phosphoglucose isomerase</fullName>
        <shortName evidence="7">PGI</shortName>
    </alternativeName>
    <alternativeName>
        <fullName evidence="7">Phosphohexose isomerase</fullName>
        <shortName evidence="7">PHI</shortName>
    </alternativeName>
</protein>
<proteinExistence type="inferred from homology"/>
<feature type="active site" evidence="7">
    <location>
        <position position="515"/>
    </location>
</feature>
<dbReference type="EC" id="5.3.1.9" evidence="7"/>
<evidence type="ECO:0000256" key="7">
    <source>
        <dbReference type="HAMAP-Rule" id="MF_00473"/>
    </source>
</evidence>
<dbReference type="FunFam" id="3.40.50.10490:FF:000004">
    <property type="entry name" value="Glucose-6-phosphate isomerase"/>
    <property type="match status" value="1"/>
</dbReference>
<dbReference type="STRING" id="1123401.GCA_000621325_02056"/>
<organism evidence="9 10">
    <name type="scientific">Thiothrix lacustris</name>
    <dbReference type="NCBI Taxonomy" id="525917"/>
    <lineage>
        <taxon>Bacteria</taxon>
        <taxon>Pseudomonadati</taxon>
        <taxon>Pseudomonadota</taxon>
        <taxon>Gammaproteobacteria</taxon>
        <taxon>Thiotrichales</taxon>
        <taxon>Thiotrichaceae</taxon>
        <taxon>Thiothrix</taxon>
    </lineage>
</organism>
<dbReference type="GO" id="GO:0004347">
    <property type="term" value="F:glucose-6-phosphate isomerase activity"/>
    <property type="evidence" value="ECO:0007669"/>
    <property type="project" value="UniProtKB-UniRule"/>
</dbReference>
<dbReference type="Gene3D" id="1.10.1390.10">
    <property type="match status" value="1"/>
</dbReference>
<comment type="pathway">
    <text evidence="7">Carbohydrate biosynthesis; gluconeogenesis.</text>
</comment>
<comment type="similarity">
    <text evidence="2 7 8">Belongs to the GPI family.</text>
</comment>
<dbReference type="InterPro" id="IPR001672">
    <property type="entry name" value="G6P_Isomerase"/>
</dbReference>
<dbReference type="InterPro" id="IPR018189">
    <property type="entry name" value="Phosphoglucose_isomerase_CS"/>
</dbReference>
<dbReference type="UniPathway" id="UPA00109">
    <property type="reaction ID" value="UER00181"/>
</dbReference>
<evidence type="ECO:0000256" key="5">
    <source>
        <dbReference type="ARBA" id="ARBA00023235"/>
    </source>
</evidence>
<comment type="function">
    <text evidence="7">Catalyzes the reversible isomerization of glucose-6-phosphate to fructose-6-phosphate.</text>
</comment>
<evidence type="ECO:0000256" key="3">
    <source>
        <dbReference type="ARBA" id="ARBA00022432"/>
    </source>
</evidence>
<dbReference type="InterPro" id="IPR035476">
    <property type="entry name" value="SIS_PGI_1"/>
</dbReference>
<evidence type="ECO:0000256" key="2">
    <source>
        <dbReference type="ARBA" id="ARBA00006604"/>
    </source>
</evidence>
<gene>
    <name evidence="7" type="primary">pgi</name>
    <name evidence="9" type="ORF">BWK73_05265</name>
</gene>
<dbReference type="Pfam" id="PF00342">
    <property type="entry name" value="PGI"/>
    <property type="match status" value="1"/>
</dbReference>
<evidence type="ECO:0000313" key="9">
    <source>
        <dbReference type="EMBL" id="OQX15940.1"/>
    </source>
</evidence>
<evidence type="ECO:0000256" key="1">
    <source>
        <dbReference type="ARBA" id="ARBA00004926"/>
    </source>
</evidence>
<dbReference type="GO" id="GO:0005829">
    <property type="term" value="C:cytosol"/>
    <property type="evidence" value="ECO:0007669"/>
    <property type="project" value="TreeGrafter"/>
</dbReference>
<keyword evidence="3 7" id="KW-0312">Gluconeogenesis</keyword>
<dbReference type="AlphaFoldDB" id="A0A1Y1QY20"/>
<evidence type="ECO:0000313" key="10">
    <source>
        <dbReference type="Proteomes" id="UP000192491"/>
    </source>
</evidence>
<keyword evidence="4 7" id="KW-0324">Glycolysis</keyword>
<dbReference type="InterPro" id="IPR023096">
    <property type="entry name" value="G6P_Isomerase_C"/>
</dbReference>
<dbReference type="SUPFAM" id="SSF53697">
    <property type="entry name" value="SIS domain"/>
    <property type="match status" value="1"/>
</dbReference>
<evidence type="ECO:0000256" key="6">
    <source>
        <dbReference type="ARBA" id="ARBA00029321"/>
    </source>
</evidence>
<keyword evidence="5 7" id="KW-0413">Isomerase</keyword>
<dbReference type="PROSITE" id="PS00174">
    <property type="entry name" value="P_GLUCOSE_ISOMERASE_2"/>
    <property type="match status" value="1"/>
</dbReference>
<evidence type="ECO:0000256" key="8">
    <source>
        <dbReference type="RuleBase" id="RU000612"/>
    </source>
</evidence>
<dbReference type="UniPathway" id="UPA00138"/>
<dbReference type="HAMAP" id="MF_00473">
    <property type="entry name" value="G6P_isomerase"/>
    <property type="match status" value="1"/>
</dbReference>